<feature type="domain" description="IMP biosynthesis enzyme PurP C-terminal" evidence="11">
    <location>
        <begin position="191"/>
        <end position="369"/>
    </location>
</feature>
<dbReference type="PANTHER" id="PTHR38147:SF1">
    <property type="entry name" value="5-FORMAMINOIMIDAZOLE-4-CARBOXAMIDE-1-(BETA)-D-RIBOFURANOSYL 5'-MONOPHOSPHATE SYNTHETASE"/>
    <property type="match status" value="1"/>
</dbReference>
<reference evidence="12 13" key="1">
    <citation type="journal article" date="2015" name="Nature">
        <title>rRNA introns, odd ribosomes, and small enigmatic genomes across a large radiation of phyla.</title>
        <authorList>
            <person name="Brown C.T."/>
            <person name="Hug L.A."/>
            <person name="Thomas B.C."/>
            <person name="Sharon I."/>
            <person name="Castelle C.J."/>
            <person name="Singh A."/>
            <person name="Wilkins M.J."/>
            <person name="Williams K.H."/>
            <person name="Banfield J.F."/>
        </authorList>
    </citation>
    <scope>NUCLEOTIDE SEQUENCE [LARGE SCALE GENOMIC DNA]</scope>
</reference>
<evidence type="ECO:0008006" key="14">
    <source>
        <dbReference type="Google" id="ProtNLM"/>
    </source>
</evidence>
<keyword evidence="8" id="KW-0460">Magnesium</keyword>
<protein>
    <recommendedName>
        <fullName evidence="14">5-formaminoimidazole-4-carboxamide-1-(Beta)-D-ribofuranosyl 5'-monophosphate synthetase</fullName>
    </recommendedName>
</protein>
<dbReference type="PANTHER" id="PTHR38147">
    <property type="entry name" value="5-FORMAMINOIMIDAZOLE-4-CARBOXAMIDE-1-(BETA)-D-RIBOFURANOSYL 5'-MONOPHOSPHATE SYNTHETASE-RELATED"/>
    <property type="match status" value="1"/>
</dbReference>
<dbReference type="GO" id="GO:0016879">
    <property type="term" value="F:ligase activity, forming carbon-nitrogen bonds"/>
    <property type="evidence" value="ECO:0007669"/>
    <property type="project" value="InterPro"/>
</dbReference>
<dbReference type="Gene3D" id="3.40.50.20">
    <property type="match status" value="1"/>
</dbReference>
<keyword evidence="4" id="KW-0479">Metal-binding</keyword>
<dbReference type="InterPro" id="IPR009720">
    <property type="entry name" value="IMP_biosynth_PurP_C"/>
</dbReference>
<dbReference type="InterPro" id="IPR016185">
    <property type="entry name" value="PreATP-grasp_dom_sf"/>
</dbReference>
<comment type="cofactor">
    <cofactor evidence="2">
        <name>Mg(2+)</name>
        <dbReference type="ChEBI" id="CHEBI:18420"/>
    </cofactor>
</comment>
<comment type="cofactor">
    <cofactor evidence="1">
        <name>Mn(2+)</name>
        <dbReference type="ChEBI" id="CHEBI:29035"/>
    </cofactor>
</comment>
<dbReference type="InterPro" id="IPR023656">
    <property type="entry name" value="IMP_biosynth_PurP"/>
</dbReference>
<dbReference type="Pfam" id="PF06973">
    <property type="entry name" value="DUF1297"/>
    <property type="match status" value="1"/>
</dbReference>
<dbReference type="PIRSF" id="PIRSF004602">
    <property type="entry name" value="ATPgrasp_PurP"/>
    <property type="match status" value="1"/>
</dbReference>
<evidence type="ECO:0000256" key="9">
    <source>
        <dbReference type="ARBA" id="ARBA00023211"/>
    </source>
</evidence>
<evidence type="ECO:0000259" key="11">
    <source>
        <dbReference type="Pfam" id="PF06973"/>
    </source>
</evidence>
<dbReference type="Gene3D" id="3.30.1490.20">
    <property type="entry name" value="ATP-grasp fold, A domain"/>
    <property type="match status" value="1"/>
</dbReference>
<evidence type="ECO:0000256" key="3">
    <source>
        <dbReference type="ARBA" id="ARBA00022598"/>
    </source>
</evidence>
<dbReference type="EMBL" id="LBYB01000005">
    <property type="protein sequence ID" value="KKR41944.1"/>
    <property type="molecule type" value="Genomic_DNA"/>
</dbReference>
<dbReference type="GO" id="GO:0000287">
    <property type="term" value="F:magnesium ion binding"/>
    <property type="evidence" value="ECO:0007669"/>
    <property type="project" value="InterPro"/>
</dbReference>
<gene>
    <name evidence="12" type="ORF">UT77_C0005G0059</name>
</gene>
<evidence type="ECO:0000313" key="12">
    <source>
        <dbReference type="EMBL" id="KKR41944.1"/>
    </source>
</evidence>
<dbReference type="GO" id="GO:0006188">
    <property type="term" value="P:IMP biosynthetic process"/>
    <property type="evidence" value="ECO:0007669"/>
    <property type="project" value="InterPro"/>
</dbReference>
<evidence type="ECO:0000256" key="1">
    <source>
        <dbReference type="ARBA" id="ARBA00001936"/>
    </source>
</evidence>
<keyword evidence="7" id="KW-0067">ATP-binding</keyword>
<dbReference type="SUPFAM" id="SSF52440">
    <property type="entry name" value="PreATP-grasp domain"/>
    <property type="match status" value="1"/>
</dbReference>
<dbReference type="AlphaFoldDB" id="A0A0G0QND4"/>
<evidence type="ECO:0000256" key="2">
    <source>
        <dbReference type="ARBA" id="ARBA00001946"/>
    </source>
</evidence>
<organism evidence="12 13">
    <name type="scientific">Candidatus Daviesbacteria bacterium GW2011_GWC2_40_12</name>
    <dbReference type="NCBI Taxonomy" id="1618431"/>
    <lineage>
        <taxon>Bacteria</taxon>
        <taxon>Candidatus Daviesiibacteriota</taxon>
    </lineage>
</organism>
<keyword evidence="3" id="KW-0436">Ligase</keyword>
<feature type="domain" description="IMP biosynthesis enzyme PurP N-terminal" evidence="10">
    <location>
        <begin position="7"/>
        <end position="142"/>
    </location>
</feature>
<dbReference type="Gene3D" id="3.30.470.20">
    <property type="entry name" value="ATP-grasp fold, B domain"/>
    <property type="match status" value="1"/>
</dbReference>
<dbReference type="GO" id="GO:0005524">
    <property type="term" value="F:ATP binding"/>
    <property type="evidence" value="ECO:0007669"/>
    <property type="project" value="UniProtKB-KW"/>
</dbReference>
<evidence type="ECO:0000256" key="6">
    <source>
        <dbReference type="ARBA" id="ARBA00022755"/>
    </source>
</evidence>
<evidence type="ECO:0000256" key="4">
    <source>
        <dbReference type="ARBA" id="ARBA00022723"/>
    </source>
</evidence>
<accession>A0A0G0QND4</accession>
<dbReference type="InterPro" id="IPR010672">
    <property type="entry name" value="IMP_biosynth_PurP_N"/>
</dbReference>
<evidence type="ECO:0000256" key="7">
    <source>
        <dbReference type="ARBA" id="ARBA00022840"/>
    </source>
</evidence>
<name>A0A0G0QND4_9BACT</name>
<evidence type="ECO:0000256" key="5">
    <source>
        <dbReference type="ARBA" id="ARBA00022741"/>
    </source>
</evidence>
<dbReference type="InterPro" id="IPR013815">
    <property type="entry name" value="ATP_grasp_subdomain_1"/>
</dbReference>
<dbReference type="SUPFAM" id="SSF56059">
    <property type="entry name" value="Glutathione synthetase ATP-binding domain-like"/>
    <property type="match status" value="1"/>
</dbReference>
<sequence length="369" mass="41562">MANRYTIAVLGSHSALDVCRGAKDLGFKTLVVVQKGRDKTYAKYYKTQSGSPSVGCVDEVIELEKFADIIKPEIQEELLKRNCIFIPHRSFEVYINDYDAIEKKFKVPMFGNRFLLRCEERGVKPNQYDLLDKANIRYPKQFNPPAGGPKDIDRLCIVKVLEKERGFERAFFFAESFEEYKIGVTQGLGLGKFTEAQIKGAIIEEFIVGVQVNFNFFYSPVNNRLELIGTDTRRQTNIEGLTKLPSVYEGELIKKIGVKYEEAGHIAVTVLESLLEDAFAMGEQFVEASKELFKPGVIGPFGLQTMITAGPPKKEIIVFDVSPRMPGSPGIFATPYSGYLYGQNISMGKRVAMEIKEAIEERELEKVLT</sequence>
<evidence type="ECO:0000256" key="8">
    <source>
        <dbReference type="ARBA" id="ARBA00022842"/>
    </source>
</evidence>
<dbReference type="Pfam" id="PF06849">
    <property type="entry name" value="DUF1246"/>
    <property type="match status" value="1"/>
</dbReference>
<dbReference type="Proteomes" id="UP000034881">
    <property type="component" value="Unassembled WGS sequence"/>
</dbReference>
<evidence type="ECO:0000313" key="13">
    <source>
        <dbReference type="Proteomes" id="UP000034881"/>
    </source>
</evidence>
<keyword evidence="5" id="KW-0547">Nucleotide-binding</keyword>
<keyword evidence="9" id="KW-0464">Manganese</keyword>
<comment type="caution">
    <text evidence="12">The sequence shown here is derived from an EMBL/GenBank/DDBJ whole genome shotgun (WGS) entry which is preliminary data.</text>
</comment>
<evidence type="ECO:0000259" key="10">
    <source>
        <dbReference type="Pfam" id="PF06849"/>
    </source>
</evidence>
<proteinExistence type="predicted"/>
<keyword evidence="6" id="KW-0658">Purine biosynthesis</keyword>